<proteinExistence type="predicted"/>
<dbReference type="EMBL" id="SHKX01000014">
    <property type="protein sequence ID" value="RZU38142.1"/>
    <property type="molecule type" value="Genomic_DNA"/>
</dbReference>
<feature type="signal peptide" evidence="1">
    <location>
        <begin position="1"/>
        <end position="18"/>
    </location>
</feature>
<dbReference type="RefSeq" id="WP_165391484.1">
    <property type="nucleotide sequence ID" value="NZ_SHKX01000014.1"/>
</dbReference>
<organism evidence="2 3">
    <name type="scientific">Fluviicoccus keumensis</name>
    <dbReference type="NCBI Taxonomy" id="1435465"/>
    <lineage>
        <taxon>Bacteria</taxon>
        <taxon>Pseudomonadati</taxon>
        <taxon>Pseudomonadota</taxon>
        <taxon>Gammaproteobacteria</taxon>
        <taxon>Moraxellales</taxon>
        <taxon>Moraxellaceae</taxon>
        <taxon>Fluviicoccus</taxon>
    </lineage>
</organism>
<evidence type="ECO:0000313" key="3">
    <source>
        <dbReference type="Proteomes" id="UP000292423"/>
    </source>
</evidence>
<name>A0A4Q7YKG4_9GAMM</name>
<dbReference type="Pfam" id="PF07437">
    <property type="entry name" value="YfaZ"/>
    <property type="match status" value="1"/>
</dbReference>
<accession>A0A4Q7YKG4</accession>
<gene>
    <name evidence="2" type="ORF">EV700_2719</name>
</gene>
<dbReference type="SUPFAM" id="SSF56935">
    <property type="entry name" value="Porins"/>
    <property type="match status" value="1"/>
</dbReference>
<reference evidence="2 3" key="1">
    <citation type="submission" date="2019-02" db="EMBL/GenBank/DDBJ databases">
        <title>Genomic Encyclopedia of Type Strains, Phase IV (KMG-IV): sequencing the most valuable type-strain genomes for metagenomic binning, comparative biology and taxonomic classification.</title>
        <authorList>
            <person name="Goeker M."/>
        </authorList>
    </citation>
    <scope>NUCLEOTIDE SEQUENCE [LARGE SCALE GENOMIC DNA]</scope>
    <source>
        <strain evidence="2 3">DSM 105135</strain>
    </source>
</reference>
<sequence length="179" mass="19643">MKAKLLALVTLIASPVFADSLSLDLNNDALRLNYSHGFAKNYTADFAWVHVKDLGNTFTGGINLTQKLSNDLDAIIGGKAVFQQHDVLEDGTAVAVGGGLRFTPPANRKVSIAGSLYFAPNVLSFGDMKNYQEFELRGEYAFSDQLTGYAGYRNNQADYDKRKNVDLYDGLMVGGEFHF</sequence>
<protein>
    <submittedName>
        <fullName evidence="2">YfaZ</fullName>
    </submittedName>
</protein>
<dbReference type="Proteomes" id="UP000292423">
    <property type="component" value="Unassembled WGS sequence"/>
</dbReference>
<keyword evidence="1" id="KW-0732">Signal</keyword>
<dbReference type="AlphaFoldDB" id="A0A4Q7YKG4"/>
<keyword evidence="3" id="KW-1185">Reference proteome</keyword>
<evidence type="ECO:0000313" key="2">
    <source>
        <dbReference type="EMBL" id="RZU38142.1"/>
    </source>
</evidence>
<comment type="caution">
    <text evidence="2">The sequence shown here is derived from an EMBL/GenBank/DDBJ whole genome shotgun (WGS) entry which is preliminary data.</text>
</comment>
<dbReference type="InterPro" id="IPR009998">
    <property type="entry name" value="YfaZ"/>
</dbReference>
<evidence type="ECO:0000256" key="1">
    <source>
        <dbReference type="SAM" id="SignalP"/>
    </source>
</evidence>
<feature type="chain" id="PRO_5020972339" evidence="1">
    <location>
        <begin position="19"/>
        <end position="179"/>
    </location>
</feature>